<accession>A0A849IB28</accession>
<dbReference type="InterPro" id="IPR029045">
    <property type="entry name" value="ClpP/crotonase-like_dom_sf"/>
</dbReference>
<reference evidence="2 3" key="1">
    <citation type="submission" date="2020-04" db="EMBL/GenBank/DDBJ databases">
        <title>Enterovirga sp. isolate from soil.</title>
        <authorList>
            <person name="Chea S."/>
            <person name="Kim D.-U."/>
        </authorList>
    </citation>
    <scope>NUCLEOTIDE SEQUENCE [LARGE SCALE GENOMIC DNA]</scope>
    <source>
        <strain evidence="2 3">DB1703</strain>
    </source>
</reference>
<dbReference type="RefSeq" id="WP_171220611.1">
    <property type="nucleotide sequence ID" value="NZ_JABEPP010000007.1"/>
</dbReference>
<dbReference type="InterPro" id="IPR001753">
    <property type="entry name" value="Enoyl-CoA_hydra/iso"/>
</dbReference>
<dbReference type="CDD" id="cd06558">
    <property type="entry name" value="crotonase-like"/>
    <property type="match status" value="1"/>
</dbReference>
<dbReference type="Pfam" id="PF00378">
    <property type="entry name" value="ECH_1"/>
    <property type="match status" value="1"/>
</dbReference>
<keyword evidence="3" id="KW-1185">Reference proteome</keyword>
<dbReference type="Proteomes" id="UP000564885">
    <property type="component" value="Unassembled WGS sequence"/>
</dbReference>
<dbReference type="SUPFAM" id="SSF52096">
    <property type="entry name" value="ClpP/crotonase"/>
    <property type="match status" value="1"/>
</dbReference>
<dbReference type="GO" id="GO:0003824">
    <property type="term" value="F:catalytic activity"/>
    <property type="evidence" value="ECO:0007669"/>
    <property type="project" value="UniProtKB-ARBA"/>
</dbReference>
<evidence type="ECO:0000256" key="1">
    <source>
        <dbReference type="ARBA" id="ARBA00005254"/>
    </source>
</evidence>
<dbReference type="AlphaFoldDB" id="A0A849IB28"/>
<proteinExistence type="inferred from homology"/>
<sequence>MPQISLEYEPDILTLWLTLRPEPKPVFTLPLIESVGRVQDAIMELWGQEDDRPIRYLAYRSSGSIFSLGGDLDFYLDCLRTNDRAGLRNYADQATKVIRLNRTGLDGAVITLANVRGKAIGGGIDPARACNVMIAEAGATFSYPEINFNHFPISAVPVLSRHTGPLEAERILMSGREYSAQEFMEKGAVDEVVAPGAGEDWIRSYAARTLNSHGARVALLAAFNQQAADKYGPLSGYALAWTNHILRLKPLEISKLQRIAAAQERMLGRMLREPAPSAS</sequence>
<dbReference type="EMBL" id="JABEPP010000007">
    <property type="protein sequence ID" value="NNM75114.1"/>
    <property type="molecule type" value="Genomic_DNA"/>
</dbReference>
<dbReference type="InterPro" id="IPR051683">
    <property type="entry name" value="Enoyl-CoA_Hydratase/Isomerase"/>
</dbReference>
<gene>
    <name evidence="2" type="ORF">HJG44_22400</name>
</gene>
<dbReference type="PANTHER" id="PTHR42964">
    <property type="entry name" value="ENOYL-COA HYDRATASE"/>
    <property type="match status" value="1"/>
</dbReference>
<name>A0A849IB28_9HYPH</name>
<evidence type="ECO:0000313" key="3">
    <source>
        <dbReference type="Proteomes" id="UP000564885"/>
    </source>
</evidence>
<dbReference type="PANTHER" id="PTHR42964:SF1">
    <property type="entry name" value="POLYKETIDE BIOSYNTHESIS ENOYL-COA HYDRATASE PKSH-RELATED"/>
    <property type="match status" value="1"/>
</dbReference>
<comment type="similarity">
    <text evidence="1">Belongs to the enoyl-CoA hydratase/isomerase family.</text>
</comment>
<dbReference type="NCBIfam" id="NF006452">
    <property type="entry name" value="PRK08788.1"/>
    <property type="match status" value="1"/>
</dbReference>
<protein>
    <recommendedName>
        <fullName evidence="4">Enoyl-CoA hydratase</fullName>
    </recommendedName>
</protein>
<dbReference type="Gene3D" id="3.90.226.10">
    <property type="entry name" value="2-enoyl-CoA Hydratase, Chain A, domain 1"/>
    <property type="match status" value="1"/>
</dbReference>
<evidence type="ECO:0000313" key="2">
    <source>
        <dbReference type="EMBL" id="NNM75114.1"/>
    </source>
</evidence>
<organism evidence="2 3">
    <name type="scientific">Enterovirga aerilata</name>
    <dbReference type="NCBI Taxonomy" id="2730920"/>
    <lineage>
        <taxon>Bacteria</taxon>
        <taxon>Pseudomonadati</taxon>
        <taxon>Pseudomonadota</taxon>
        <taxon>Alphaproteobacteria</taxon>
        <taxon>Hyphomicrobiales</taxon>
        <taxon>Methylobacteriaceae</taxon>
        <taxon>Enterovirga</taxon>
    </lineage>
</organism>
<comment type="caution">
    <text evidence="2">The sequence shown here is derived from an EMBL/GenBank/DDBJ whole genome shotgun (WGS) entry which is preliminary data.</text>
</comment>
<evidence type="ECO:0008006" key="4">
    <source>
        <dbReference type="Google" id="ProtNLM"/>
    </source>
</evidence>